<dbReference type="AlphaFoldDB" id="A0AB39HFH0"/>
<dbReference type="GO" id="GO:0005975">
    <property type="term" value="P:carbohydrate metabolic process"/>
    <property type="evidence" value="ECO:0007669"/>
    <property type="project" value="InterPro"/>
</dbReference>
<dbReference type="SUPFAM" id="SSF75005">
    <property type="entry name" value="Arabinanase/levansucrase/invertase"/>
    <property type="match status" value="1"/>
</dbReference>
<dbReference type="RefSeq" id="WP_306102130.1">
    <property type="nucleotide sequence ID" value="NZ_CP162601.1"/>
</dbReference>
<keyword evidence="2 4" id="KW-0378">Hydrolase</keyword>
<dbReference type="Gene3D" id="2.115.10.20">
    <property type="entry name" value="Glycosyl hydrolase domain, family 43"/>
    <property type="match status" value="1"/>
</dbReference>
<feature type="domain" description="Glycosyl hydrolase family 32 C-terminal" evidence="7">
    <location>
        <begin position="422"/>
        <end position="512"/>
    </location>
</feature>
<comment type="pathway">
    <text evidence="5">Glycan biosynthesis; sucrose metabolism.</text>
</comment>
<dbReference type="PANTHER" id="PTHR43101:SF1">
    <property type="entry name" value="BETA-FRUCTOSIDASE"/>
    <property type="match status" value="1"/>
</dbReference>
<dbReference type="Gene3D" id="2.60.120.560">
    <property type="entry name" value="Exo-inulinase, domain 1"/>
    <property type="match status" value="1"/>
</dbReference>
<dbReference type="InterPro" id="IPR001362">
    <property type="entry name" value="Glyco_hydro_32"/>
</dbReference>
<dbReference type="CDD" id="cd18623">
    <property type="entry name" value="GH32_ScrB-like"/>
    <property type="match status" value="1"/>
</dbReference>
<dbReference type="GO" id="GO:0005737">
    <property type="term" value="C:cytoplasm"/>
    <property type="evidence" value="ECO:0007669"/>
    <property type="project" value="UniProtKB-SubCell"/>
</dbReference>
<dbReference type="NCBIfam" id="TIGR01322">
    <property type="entry name" value="scrB_fam"/>
    <property type="match status" value="1"/>
</dbReference>
<keyword evidence="3 4" id="KW-0326">Glycosidase</keyword>
<dbReference type="InterPro" id="IPR051214">
    <property type="entry name" value="GH32_Enzymes"/>
</dbReference>
<gene>
    <name evidence="8" type="ORF">AB0763_01785</name>
</gene>
<evidence type="ECO:0000256" key="2">
    <source>
        <dbReference type="ARBA" id="ARBA00022801"/>
    </source>
</evidence>
<evidence type="ECO:0000313" key="8">
    <source>
        <dbReference type="EMBL" id="XDK25405.1"/>
    </source>
</evidence>
<dbReference type="PANTHER" id="PTHR43101">
    <property type="entry name" value="BETA-FRUCTOSIDASE"/>
    <property type="match status" value="1"/>
</dbReference>
<dbReference type="Pfam" id="PF00251">
    <property type="entry name" value="Glyco_hydro_32N"/>
    <property type="match status" value="1"/>
</dbReference>
<dbReference type="InterPro" id="IPR013148">
    <property type="entry name" value="Glyco_hydro_32_N"/>
</dbReference>
<dbReference type="EMBL" id="CP162601">
    <property type="protein sequence ID" value="XDK25405.1"/>
    <property type="molecule type" value="Genomic_DNA"/>
</dbReference>
<organism evidence="8">
    <name type="scientific">Vibrio sp. HB236076</name>
    <dbReference type="NCBI Taxonomy" id="3232307"/>
    <lineage>
        <taxon>Bacteria</taxon>
        <taxon>Pseudomonadati</taxon>
        <taxon>Pseudomonadota</taxon>
        <taxon>Gammaproteobacteria</taxon>
        <taxon>Vibrionales</taxon>
        <taxon>Vibrionaceae</taxon>
        <taxon>Vibrio</taxon>
    </lineage>
</organism>
<dbReference type="InterPro" id="IPR013189">
    <property type="entry name" value="Glyco_hydro_32_C"/>
</dbReference>
<evidence type="ECO:0000259" key="6">
    <source>
        <dbReference type="Pfam" id="PF00251"/>
    </source>
</evidence>
<dbReference type="GO" id="GO:0004564">
    <property type="term" value="F:beta-fructofuranosidase activity"/>
    <property type="evidence" value="ECO:0007669"/>
    <property type="project" value="UniProtKB-EC"/>
</dbReference>
<dbReference type="SMART" id="SM00640">
    <property type="entry name" value="Glyco_32"/>
    <property type="match status" value="1"/>
</dbReference>
<name>A0AB39HFH0_9VIBR</name>
<feature type="domain" description="Glycosyl hydrolase family 32 N-terminal" evidence="6">
    <location>
        <begin position="96"/>
        <end position="397"/>
    </location>
</feature>
<evidence type="ECO:0000256" key="1">
    <source>
        <dbReference type="ARBA" id="ARBA00009902"/>
    </source>
</evidence>
<dbReference type="PROSITE" id="PS00609">
    <property type="entry name" value="GLYCOSYL_HYDROL_F32"/>
    <property type="match status" value="1"/>
</dbReference>
<comment type="catalytic activity">
    <reaction evidence="4">
        <text>Hydrolysis of terminal non-reducing beta-D-fructofuranoside residues in beta-D-fructofuranosides.</text>
        <dbReference type="EC" id="3.2.1.26"/>
    </reaction>
</comment>
<reference evidence="8" key="1">
    <citation type="submission" date="2024-07" db="EMBL/GenBank/DDBJ databases">
        <title>Genome Analysis of a Potential Novel Vibrio Species Secreting pH- and Thermo-stable Alginate Lyase and its Application in Producing Alginate Oligosaccharides.</title>
        <authorList>
            <person name="Huang H."/>
            <person name="Bao K."/>
        </authorList>
    </citation>
    <scope>NUCLEOTIDE SEQUENCE</scope>
    <source>
        <strain evidence="8">HB236076</strain>
    </source>
</reference>
<comment type="similarity">
    <text evidence="1 4">Belongs to the glycosyl hydrolase 32 family.</text>
</comment>
<dbReference type="InterPro" id="IPR023296">
    <property type="entry name" value="Glyco_hydro_beta-prop_sf"/>
</dbReference>
<proteinExistence type="inferred from homology"/>
<sequence>MNNNDQFINKLGGYTNIQRVLKTEQHLIFSLYHVPIELQDRVKNYLGEHWCHIPRTEIDLSKQQLNDLGDKISENFHYRVEDVCEPVHSKYRPLWHISPPQGLINDPNGFVYFNEQYHLFYQWNPFYCDHSVKAWAHLTSYDLINWYWHPLALAPSHYYDSHGVYSGHAIVHDEKLWLFYTGNTRIGELRHRQTTQCVAVSDDGIHFNKLGPVVDDLPPGATANCRDPKIVKTNHGWEMYLGIQTDTQPLQARLGRYVSKDLLSWKFDTFIGQELGNFGYMWECPDWFIQQGQTRCIIGPQGIDGAYPEITSPHHNRIFTVTGSKEQPTLSQEQTLDHGFDFYAPQTLALPDGRRVMIAWMGVPDEIDQASAEDGWMHQLTCVRELEWQGEHLYQHPLKSLENLRQTLNQLVLDERPTPLDSLQFELQVELQIGQTIELRYGQYKVEFMYQEETKELVFDRSKTIMGEADTIRRLALNGQPIHLRIFSDTSSLEVFINHGQFVMSGRIFVNESHVCLCTLGGTCKAQYWPLLAAHSPFNVSAP</sequence>
<evidence type="ECO:0000256" key="4">
    <source>
        <dbReference type="RuleBase" id="RU362110"/>
    </source>
</evidence>
<comment type="function">
    <text evidence="5">Enables the bacterium to metabolize sucrose as a sole carbon source.</text>
</comment>
<accession>A0AB39HFH0</accession>
<evidence type="ECO:0000259" key="7">
    <source>
        <dbReference type="Pfam" id="PF08244"/>
    </source>
</evidence>
<protein>
    <recommendedName>
        <fullName evidence="4">Sucrose-6-phosphate hydrolase</fullName>
        <ecNumber evidence="4">3.2.1.26</ecNumber>
    </recommendedName>
    <alternativeName>
        <fullName evidence="5">Invertase</fullName>
    </alternativeName>
</protein>
<evidence type="ECO:0000256" key="5">
    <source>
        <dbReference type="RuleBase" id="RU365015"/>
    </source>
</evidence>
<comment type="subcellular location">
    <subcellularLocation>
        <location evidence="5">Cytoplasm</location>
    </subcellularLocation>
</comment>
<dbReference type="InterPro" id="IPR018053">
    <property type="entry name" value="Glyco_hydro_32_AS"/>
</dbReference>
<evidence type="ECO:0000256" key="3">
    <source>
        <dbReference type="ARBA" id="ARBA00023295"/>
    </source>
</evidence>
<dbReference type="Pfam" id="PF08244">
    <property type="entry name" value="Glyco_hydro_32C"/>
    <property type="match status" value="1"/>
</dbReference>
<dbReference type="EC" id="3.2.1.26" evidence="4"/>
<dbReference type="SUPFAM" id="SSF49899">
    <property type="entry name" value="Concanavalin A-like lectins/glucanases"/>
    <property type="match status" value="1"/>
</dbReference>
<keyword evidence="5" id="KW-0119">Carbohydrate metabolism</keyword>
<dbReference type="InterPro" id="IPR006232">
    <property type="entry name" value="Suc6P_hydrolase"/>
</dbReference>
<dbReference type="KEGG" id="vih:AB0763_01785"/>
<dbReference type="InterPro" id="IPR013320">
    <property type="entry name" value="ConA-like_dom_sf"/>
</dbReference>
<keyword evidence="5" id="KW-0963">Cytoplasm</keyword>